<reference evidence="7" key="3">
    <citation type="submission" date="2025-09" db="UniProtKB">
        <authorList>
            <consortium name="Ensembl"/>
        </authorList>
    </citation>
    <scope>IDENTIFICATION</scope>
    <source>
        <strain evidence="7">Thorbecke</strain>
    </source>
</reference>
<feature type="compositionally biased region" description="Basic and acidic residues" evidence="5">
    <location>
        <begin position="138"/>
        <end position="150"/>
    </location>
</feature>
<dbReference type="GO" id="GO:0005739">
    <property type="term" value="C:mitochondrion"/>
    <property type="evidence" value="ECO:0007669"/>
    <property type="project" value="UniProtKB-SubCell"/>
</dbReference>
<feature type="region of interest" description="Disordered" evidence="5">
    <location>
        <begin position="232"/>
        <end position="257"/>
    </location>
</feature>
<dbReference type="SMR" id="A0A5F9CIE8"/>
<feature type="region of interest" description="Disordered" evidence="5">
    <location>
        <begin position="109"/>
        <end position="197"/>
    </location>
</feature>
<dbReference type="SMART" id="SM01155">
    <property type="entry name" value="DUF1713"/>
    <property type="match status" value="1"/>
</dbReference>
<feature type="compositionally biased region" description="Low complexity" evidence="5">
    <location>
        <begin position="185"/>
        <end position="197"/>
    </location>
</feature>
<evidence type="ECO:0000313" key="8">
    <source>
        <dbReference type="Proteomes" id="UP000001811"/>
    </source>
</evidence>
<feature type="region of interest" description="Disordered" evidence="5">
    <location>
        <begin position="299"/>
        <end position="331"/>
    </location>
</feature>
<evidence type="ECO:0000256" key="3">
    <source>
        <dbReference type="ARBA" id="ARBA00035647"/>
    </source>
</evidence>
<evidence type="ECO:0000256" key="1">
    <source>
        <dbReference type="ARBA" id="ARBA00004173"/>
    </source>
</evidence>
<evidence type="ECO:0000313" key="7">
    <source>
        <dbReference type="Ensembl" id="ENSOCUP00000033260.1"/>
    </source>
</evidence>
<organism evidence="7 8">
    <name type="scientific">Oryctolagus cuniculus</name>
    <name type="common">Rabbit</name>
    <dbReference type="NCBI Taxonomy" id="9986"/>
    <lineage>
        <taxon>Eukaryota</taxon>
        <taxon>Metazoa</taxon>
        <taxon>Chordata</taxon>
        <taxon>Craniata</taxon>
        <taxon>Vertebrata</taxon>
        <taxon>Euteleostomi</taxon>
        <taxon>Mammalia</taxon>
        <taxon>Eutheria</taxon>
        <taxon>Euarchontoglires</taxon>
        <taxon>Glires</taxon>
        <taxon>Lagomorpha</taxon>
        <taxon>Leporidae</taxon>
        <taxon>Oryctolagus</taxon>
    </lineage>
</organism>
<reference evidence="7" key="2">
    <citation type="submission" date="2025-08" db="UniProtKB">
        <authorList>
            <consortium name="Ensembl"/>
        </authorList>
    </citation>
    <scope>IDENTIFICATION</scope>
    <source>
        <strain evidence="7">Thorbecke</strain>
    </source>
</reference>
<dbReference type="PANTHER" id="PTHR32035:SF3">
    <property type="entry name" value="SMALL RIBOSOMAL SUBUNIT PROTEIN MS38"/>
    <property type="match status" value="1"/>
</dbReference>
<reference evidence="7 8" key="1">
    <citation type="journal article" date="2011" name="Nature">
        <title>A high-resolution map of human evolutionary constraint using 29 mammals.</title>
        <authorList>
            <person name="Lindblad-Toh K."/>
            <person name="Garber M."/>
            <person name="Zuk O."/>
            <person name="Lin M.F."/>
            <person name="Parker B.J."/>
            <person name="Washietl S."/>
            <person name="Kheradpour P."/>
            <person name="Ernst J."/>
            <person name="Jordan G."/>
            <person name="Mauceli E."/>
            <person name="Ward L.D."/>
            <person name="Lowe C.B."/>
            <person name="Holloway A.K."/>
            <person name="Clamp M."/>
            <person name="Gnerre S."/>
            <person name="Alfoldi J."/>
            <person name="Beal K."/>
            <person name="Chang J."/>
            <person name="Clawson H."/>
            <person name="Cuff J."/>
            <person name="Di Palma F."/>
            <person name="Fitzgerald S."/>
            <person name="Flicek P."/>
            <person name="Guttman M."/>
            <person name="Hubisz M.J."/>
            <person name="Jaffe D.B."/>
            <person name="Jungreis I."/>
            <person name="Kent W.J."/>
            <person name="Kostka D."/>
            <person name="Lara M."/>
            <person name="Martins A.L."/>
            <person name="Massingham T."/>
            <person name="Moltke I."/>
            <person name="Raney B.J."/>
            <person name="Rasmussen M.D."/>
            <person name="Robinson J."/>
            <person name="Stark A."/>
            <person name="Vilella A.J."/>
            <person name="Wen J."/>
            <person name="Xie X."/>
            <person name="Zody M.C."/>
            <person name="Baldwin J."/>
            <person name="Bloom T."/>
            <person name="Chin C.W."/>
            <person name="Heiman D."/>
            <person name="Nicol R."/>
            <person name="Nusbaum C."/>
            <person name="Young S."/>
            <person name="Wilkinson J."/>
            <person name="Worley K.C."/>
            <person name="Kovar C.L."/>
            <person name="Muzny D.M."/>
            <person name="Gibbs R.A."/>
            <person name="Cree A."/>
            <person name="Dihn H.H."/>
            <person name="Fowler G."/>
            <person name="Jhangiani S."/>
            <person name="Joshi V."/>
            <person name="Lee S."/>
            <person name="Lewis L.R."/>
            <person name="Nazareth L.V."/>
            <person name="Okwuonu G."/>
            <person name="Santibanez J."/>
            <person name="Warren W.C."/>
            <person name="Mardis E.R."/>
            <person name="Weinstock G.M."/>
            <person name="Wilson R.K."/>
            <person name="Delehaunty K."/>
            <person name="Dooling D."/>
            <person name="Fronik C."/>
            <person name="Fulton L."/>
            <person name="Fulton B."/>
            <person name="Graves T."/>
            <person name="Minx P."/>
            <person name="Sodergren E."/>
            <person name="Birney E."/>
            <person name="Margulies E.H."/>
            <person name="Herrero J."/>
            <person name="Green E.D."/>
            <person name="Haussler D."/>
            <person name="Siepel A."/>
            <person name="Goldman N."/>
            <person name="Pollard K.S."/>
            <person name="Pedersen J.S."/>
            <person name="Lander E.S."/>
            <person name="Kellis M."/>
        </authorList>
    </citation>
    <scope>NUCLEOTIDE SEQUENCE [LARGE SCALE GENOMIC DNA]</scope>
    <source>
        <strain evidence="8">Thorbecke</strain>
    </source>
</reference>
<dbReference type="GeneTree" id="ENSGT00390000012802"/>
<sequence length="363" mass="38943">MRTLKTGRRHAGLSSWPSWLPLKGRGSCCPTPCSLKCWLCPEPSCACAAARPWAAAEAPTEVLRGPGVAAWLSPWHLGGRLPGRTSEQWPQGPGGQRWDHCPGIGCRAAAAGPGECQEERGSPGKGRRSPCHGPGRHGTRERGSTRREHNTGGPPQGPWAGRGRPWPVSGVLGSHACRPRYGTQPAGPRSAASAPGRGARLELEEMLVPRRLAISPLESWLAARCLLPRPDAGAPGAEAPAQQPGEGPAQGDAGARGAAPVCCKNVLKIRRRKMNRHKHRKLVRRTRFLRRSVREGRLKRKQVRACGQGAAGRGGRGPAPPAASAPSAPQVRFERDLQRIWLKAGLKEAPEGWQTPRIYGKSK</sequence>
<dbReference type="Ensembl" id="ENSOCUT00000056722.1">
    <property type="protein sequence ID" value="ENSOCUP00000033260.1"/>
    <property type="gene ID" value="ENSOCUG00000023874.2"/>
</dbReference>
<keyword evidence="2" id="KW-0496">Mitochondrion</keyword>
<dbReference type="Proteomes" id="UP000001811">
    <property type="component" value="Unplaced"/>
</dbReference>
<dbReference type="Pfam" id="PF08213">
    <property type="entry name" value="COX24_C"/>
    <property type="match status" value="1"/>
</dbReference>
<dbReference type="CDD" id="cd23699">
    <property type="entry name" value="At5g63150_CTD"/>
    <property type="match status" value="1"/>
</dbReference>
<dbReference type="InterPro" id="IPR013177">
    <property type="entry name" value="Ribosomal_mS38_C"/>
</dbReference>
<dbReference type="FunCoup" id="A0A5F9CIE8">
    <property type="interactions" value="608"/>
</dbReference>
<evidence type="ECO:0000256" key="4">
    <source>
        <dbReference type="ARBA" id="ARBA00035682"/>
    </source>
</evidence>
<dbReference type="STRING" id="9986.ENSOCUP00000033260"/>
<dbReference type="AlphaFoldDB" id="A0A5F9CIE8"/>
<feature type="compositionally biased region" description="Low complexity" evidence="5">
    <location>
        <begin position="232"/>
        <end position="255"/>
    </location>
</feature>
<keyword evidence="8" id="KW-1185">Reference proteome</keyword>
<evidence type="ECO:0000259" key="6">
    <source>
        <dbReference type="SMART" id="SM01155"/>
    </source>
</evidence>
<feature type="compositionally biased region" description="Basic residues" evidence="5">
    <location>
        <begin position="125"/>
        <end position="137"/>
    </location>
</feature>
<protein>
    <recommendedName>
        <fullName evidence="4">Small ribosomal subunit protein mS38</fullName>
    </recommendedName>
</protein>
<dbReference type="Bgee" id="ENSOCUG00000023874">
    <property type="expression patterns" value="Expressed in skeletal muscle tissue and 17 other cell types or tissues"/>
</dbReference>
<name>A0A5F9CIE8_RABIT</name>
<dbReference type="PANTHER" id="PTHR32035">
    <property type="entry name" value="AURORA KINASE A-INTERACTING PROTEIN"/>
    <property type="match status" value="1"/>
</dbReference>
<evidence type="ECO:0000256" key="2">
    <source>
        <dbReference type="ARBA" id="ARBA00023128"/>
    </source>
</evidence>
<comment type="subcellular location">
    <subcellularLocation>
        <location evidence="1">Mitochondrion</location>
    </subcellularLocation>
</comment>
<comment type="similarity">
    <text evidence="3">Belongs to the mitochondrion-specific ribosomal protein mS38 family.</text>
</comment>
<dbReference type="InParanoid" id="A0A5F9CIE8"/>
<evidence type="ECO:0000256" key="5">
    <source>
        <dbReference type="SAM" id="MobiDB-lite"/>
    </source>
</evidence>
<proteinExistence type="inferred from homology"/>
<feature type="domain" description="Ribosomal protein mS38 C-terminal" evidence="6">
    <location>
        <begin position="262"/>
        <end position="295"/>
    </location>
</feature>
<accession>A0A5F9CIE8</accession>